<reference evidence="2 3" key="1">
    <citation type="submission" date="2016-10" db="EMBL/GenBank/DDBJ databases">
        <authorList>
            <person name="de Groot N.N."/>
        </authorList>
    </citation>
    <scope>NUCLEOTIDE SEQUENCE [LARGE SCALE GENOMIC DNA]</scope>
    <source>
        <strain evidence="2 3">DSM 44945</strain>
    </source>
</reference>
<feature type="domain" description="SMODS-associated and fused to various effectors" evidence="1">
    <location>
        <begin position="12"/>
        <end position="79"/>
    </location>
</feature>
<dbReference type="EMBL" id="FOOK01000010">
    <property type="protein sequence ID" value="SFF96491.1"/>
    <property type="molecule type" value="Genomic_DNA"/>
</dbReference>
<dbReference type="InterPro" id="IPR040836">
    <property type="entry name" value="SAVED"/>
</dbReference>
<organism evidence="2 3">
    <name type="scientific">Planifilum fulgidum</name>
    <dbReference type="NCBI Taxonomy" id="201973"/>
    <lineage>
        <taxon>Bacteria</taxon>
        <taxon>Bacillati</taxon>
        <taxon>Bacillota</taxon>
        <taxon>Bacilli</taxon>
        <taxon>Bacillales</taxon>
        <taxon>Thermoactinomycetaceae</taxon>
        <taxon>Planifilum</taxon>
    </lineage>
</organism>
<protein>
    <recommendedName>
        <fullName evidence="1">SMODS-associated and fused to various effectors domain-containing protein</fullName>
    </recommendedName>
</protein>
<sequence>MLHLYSSRRVLPDQANLVVDEIKKNILEATEECGAKQIDLFYAGPATIALFLGHRWNPIPAVQCYEYIGRTEKYVPSCFLKPGATNIPQTGMNAR</sequence>
<evidence type="ECO:0000259" key="1">
    <source>
        <dbReference type="Pfam" id="PF18145"/>
    </source>
</evidence>
<name>A0A1I2N513_9BACL</name>
<gene>
    <name evidence="2" type="ORF">SAMN04488025_11056</name>
</gene>
<proteinExistence type="predicted"/>
<dbReference type="Pfam" id="PF18145">
    <property type="entry name" value="SAVED"/>
    <property type="match status" value="1"/>
</dbReference>
<dbReference type="RefSeq" id="WP_092037536.1">
    <property type="nucleotide sequence ID" value="NZ_FOOK01000010.1"/>
</dbReference>
<evidence type="ECO:0000313" key="3">
    <source>
        <dbReference type="Proteomes" id="UP000198661"/>
    </source>
</evidence>
<dbReference type="OrthoDB" id="7776223at2"/>
<accession>A0A1I2N513</accession>
<dbReference type="Proteomes" id="UP000198661">
    <property type="component" value="Unassembled WGS sequence"/>
</dbReference>
<dbReference type="AlphaFoldDB" id="A0A1I2N513"/>
<keyword evidence="3" id="KW-1185">Reference proteome</keyword>
<dbReference type="NCBIfam" id="NF033611">
    <property type="entry name" value="SAVED"/>
    <property type="match status" value="1"/>
</dbReference>
<evidence type="ECO:0000313" key="2">
    <source>
        <dbReference type="EMBL" id="SFF96491.1"/>
    </source>
</evidence>